<dbReference type="InterPro" id="IPR011993">
    <property type="entry name" value="PH-like_dom_sf"/>
</dbReference>
<dbReference type="GO" id="GO:0006821">
    <property type="term" value="P:chloride transport"/>
    <property type="evidence" value="ECO:0007669"/>
    <property type="project" value="InterPro"/>
</dbReference>
<dbReference type="OrthoDB" id="19714at2759"/>
<keyword evidence="10" id="KW-1185">Reference proteome</keyword>
<evidence type="ECO:0000256" key="5">
    <source>
        <dbReference type="ARBA" id="ARBA00022490"/>
    </source>
</evidence>
<comment type="subcellular location">
    <subcellularLocation>
        <location evidence="2">Cytoplasm</location>
    </subcellularLocation>
    <subcellularLocation>
        <location evidence="1">Nucleus</location>
    </subcellularLocation>
</comment>
<dbReference type="GO" id="GO:0005829">
    <property type="term" value="C:cytosol"/>
    <property type="evidence" value="ECO:0007669"/>
    <property type="project" value="InterPro"/>
</dbReference>
<dbReference type="Gene3D" id="2.30.29.30">
    <property type="entry name" value="Pleckstrin-homology domain (PH domain)/Phosphotyrosine-binding domain (PTB)"/>
    <property type="match status" value="1"/>
</dbReference>
<dbReference type="PANTHER" id="PTHR21399:SF0">
    <property type="entry name" value="METHYLOSOME SUBUNIT PICLN"/>
    <property type="match status" value="1"/>
</dbReference>
<dbReference type="GO" id="GO:0000387">
    <property type="term" value="P:spliceosomal snRNP assembly"/>
    <property type="evidence" value="ECO:0007669"/>
    <property type="project" value="InterPro"/>
</dbReference>
<dbReference type="GO" id="GO:0005886">
    <property type="term" value="C:plasma membrane"/>
    <property type="evidence" value="ECO:0007669"/>
    <property type="project" value="InterPro"/>
</dbReference>
<dbReference type="PRINTS" id="PR01348">
    <property type="entry name" value="ICLNCHANNEL"/>
</dbReference>
<evidence type="ECO:0000256" key="3">
    <source>
        <dbReference type="ARBA" id="ARBA00007054"/>
    </source>
</evidence>
<dbReference type="GO" id="GO:0045292">
    <property type="term" value="P:mRNA cis splicing, via spliceosome"/>
    <property type="evidence" value="ECO:0007669"/>
    <property type="project" value="TreeGrafter"/>
</dbReference>
<gene>
    <name evidence="9" type="ORF">ILUMI_01871</name>
</gene>
<evidence type="ECO:0000313" key="10">
    <source>
        <dbReference type="Proteomes" id="UP000801492"/>
    </source>
</evidence>
<reference evidence="9" key="1">
    <citation type="submission" date="2019-08" db="EMBL/GenBank/DDBJ databases">
        <title>The genome of the North American firefly Photinus pyralis.</title>
        <authorList>
            <consortium name="Photinus pyralis genome working group"/>
            <person name="Fallon T.R."/>
            <person name="Sander Lower S.E."/>
            <person name="Weng J.-K."/>
        </authorList>
    </citation>
    <scope>NUCLEOTIDE SEQUENCE</scope>
    <source>
        <strain evidence="9">TRF0915ILg1</strain>
        <tissue evidence="9">Whole body</tissue>
    </source>
</reference>
<keyword evidence="6" id="KW-0539">Nucleus</keyword>
<evidence type="ECO:0000256" key="7">
    <source>
        <dbReference type="ARBA" id="ARBA00045890"/>
    </source>
</evidence>
<dbReference type="GO" id="GO:0034709">
    <property type="term" value="C:methylosome"/>
    <property type="evidence" value="ECO:0007669"/>
    <property type="project" value="InterPro"/>
</dbReference>
<evidence type="ECO:0000256" key="6">
    <source>
        <dbReference type="ARBA" id="ARBA00023242"/>
    </source>
</evidence>
<dbReference type="EMBL" id="VTPC01000798">
    <property type="protein sequence ID" value="KAF2904306.1"/>
    <property type="molecule type" value="Genomic_DNA"/>
</dbReference>
<evidence type="ECO:0000313" key="9">
    <source>
        <dbReference type="EMBL" id="KAF2904306.1"/>
    </source>
</evidence>
<comment type="caution">
    <text evidence="9">The sequence shown here is derived from an EMBL/GenBank/DDBJ whole genome shotgun (WGS) entry which is preliminary data.</text>
</comment>
<protein>
    <recommendedName>
        <fullName evidence="4">Methylosome subunit pICln</fullName>
    </recommendedName>
</protein>
<evidence type="ECO:0000256" key="4">
    <source>
        <dbReference type="ARBA" id="ARBA00015653"/>
    </source>
</evidence>
<evidence type="ECO:0000256" key="8">
    <source>
        <dbReference type="SAM" id="MobiDB-lite"/>
    </source>
</evidence>
<evidence type="ECO:0000256" key="1">
    <source>
        <dbReference type="ARBA" id="ARBA00004123"/>
    </source>
</evidence>
<dbReference type="GO" id="GO:0034715">
    <property type="term" value="C:pICln-Sm protein complex"/>
    <property type="evidence" value="ECO:0007669"/>
    <property type="project" value="InterPro"/>
</dbReference>
<keyword evidence="5" id="KW-0963">Cytoplasm</keyword>
<feature type="region of interest" description="Disordered" evidence="8">
    <location>
        <begin position="91"/>
        <end position="126"/>
    </location>
</feature>
<sequence>MVILSVFQQPESPIIFEENNVRAVLDSRDLGIGSLIISERTLCWKEPGGLGFCIEYPHVSMHATSKHDEVYPAECVLVIIDGHMTIPGVDVPVIEKPQVDEEKEDEDEDDTESEPEPEPESSQLILVPSNSNSINTIYNALNQCQLLNPDPEDMMDDEEDNVYEDAEEFNEDEFVSAGRLNDLGAGGDTVLFAVHQRMFRVGHTLQELLD</sequence>
<evidence type="ECO:0000256" key="2">
    <source>
        <dbReference type="ARBA" id="ARBA00004496"/>
    </source>
</evidence>
<dbReference type="AlphaFoldDB" id="A0A8K0GLU8"/>
<proteinExistence type="inferred from homology"/>
<organism evidence="9 10">
    <name type="scientific">Ignelater luminosus</name>
    <name type="common">Cucubano</name>
    <name type="synonym">Pyrophorus luminosus</name>
    <dbReference type="NCBI Taxonomy" id="2038154"/>
    <lineage>
        <taxon>Eukaryota</taxon>
        <taxon>Metazoa</taxon>
        <taxon>Ecdysozoa</taxon>
        <taxon>Arthropoda</taxon>
        <taxon>Hexapoda</taxon>
        <taxon>Insecta</taxon>
        <taxon>Pterygota</taxon>
        <taxon>Neoptera</taxon>
        <taxon>Endopterygota</taxon>
        <taxon>Coleoptera</taxon>
        <taxon>Polyphaga</taxon>
        <taxon>Elateriformia</taxon>
        <taxon>Elateroidea</taxon>
        <taxon>Elateridae</taxon>
        <taxon>Agrypninae</taxon>
        <taxon>Pyrophorini</taxon>
        <taxon>Ignelater</taxon>
    </lineage>
</organism>
<name>A0A8K0GLU8_IGNLU</name>
<dbReference type="Pfam" id="PF03517">
    <property type="entry name" value="Voldacs"/>
    <property type="match status" value="1"/>
</dbReference>
<dbReference type="Proteomes" id="UP000801492">
    <property type="component" value="Unassembled WGS sequence"/>
</dbReference>
<dbReference type="PANTHER" id="PTHR21399">
    <property type="entry name" value="CHLORIDE CONDUCTANCE REGULATORY PROTEIN ICLN"/>
    <property type="match status" value="1"/>
</dbReference>
<dbReference type="GO" id="GO:0006884">
    <property type="term" value="P:cell volume homeostasis"/>
    <property type="evidence" value="ECO:0007669"/>
    <property type="project" value="InterPro"/>
</dbReference>
<feature type="compositionally biased region" description="Acidic residues" evidence="8">
    <location>
        <begin position="101"/>
        <end position="119"/>
    </location>
</feature>
<comment type="similarity">
    <text evidence="3">Belongs to the pICln (TC 1.A.47) family.</text>
</comment>
<dbReference type="InterPro" id="IPR003521">
    <property type="entry name" value="ICln"/>
</dbReference>
<dbReference type="GO" id="GO:0005681">
    <property type="term" value="C:spliceosomal complex"/>
    <property type="evidence" value="ECO:0007669"/>
    <property type="project" value="TreeGrafter"/>
</dbReference>
<accession>A0A8K0GLU8</accession>
<comment type="function">
    <text evidence="7">Involved in both the assembly of spliceosomal snRNPs and the methylation of Sm proteins. Chaperone that regulates the assembly of spliceosomal U1, U2, U4 and U5 small nuclear ribonucleoproteins (snRNPs), the building blocks of the spliceosome, and thereby plays an important role in the splicing of cellular pre-mRNAs. Most spliceosomal snRNPs contain a common set of Sm proteins SNRPB, SNRPD1, SNRPD2, SNRPD3, SNRPE, SNRPF and SNRPG that assemble in a heptameric protein ring on the Sm site of the small nuclear RNA to form the core snRNP (Sm core). In the cytosol, the Sm proteins SNRPD1, SNRPD2, SNRPE, SNRPF and SNRPG are trapped in an inactive 6S pICln-Sm complex by the chaperone CLNS1A that controls the assembly of the core snRNP. Dissociation by the SMN complex of CLNS1A from the trapped Sm proteins and their transfer to an SMN-Sm complex triggers the assembly of core snRNPs and their transport to the nucleus.</text>
</comment>
<dbReference type="InterPro" id="IPR039924">
    <property type="entry name" value="ICln/Lot5/Saf5"/>
</dbReference>